<dbReference type="InterPro" id="IPR011032">
    <property type="entry name" value="GroES-like_sf"/>
</dbReference>
<evidence type="ECO:0000256" key="4">
    <source>
        <dbReference type="ARBA" id="ARBA00023002"/>
    </source>
</evidence>
<evidence type="ECO:0000256" key="2">
    <source>
        <dbReference type="ARBA" id="ARBA00022723"/>
    </source>
</evidence>
<evidence type="ECO:0000256" key="3">
    <source>
        <dbReference type="ARBA" id="ARBA00022833"/>
    </source>
</evidence>
<dbReference type="InterPro" id="IPR050129">
    <property type="entry name" value="Zn_alcohol_dh"/>
</dbReference>
<dbReference type="SUPFAM" id="SSF51735">
    <property type="entry name" value="NAD(P)-binding Rossmann-fold domains"/>
    <property type="match status" value="1"/>
</dbReference>
<organism evidence="8 9">
    <name type="scientific">Microlunatus kandeliicorticis</name>
    <dbReference type="NCBI Taxonomy" id="1759536"/>
    <lineage>
        <taxon>Bacteria</taxon>
        <taxon>Bacillati</taxon>
        <taxon>Actinomycetota</taxon>
        <taxon>Actinomycetes</taxon>
        <taxon>Propionibacteriales</taxon>
        <taxon>Propionibacteriaceae</taxon>
        <taxon>Microlunatus</taxon>
    </lineage>
</organism>
<dbReference type="GO" id="GO:0016491">
    <property type="term" value="F:oxidoreductase activity"/>
    <property type="evidence" value="ECO:0007669"/>
    <property type="project" value="UniProtKB-KW"/>
</dbReference>
<proteinExistence type="inferred from homology"/>
<dbReference type="AlphaFoldDB" id="A0A7W3IUB5"/>
<dbReference type="Gene3D" id="3.40.50.720">
    <property type="entry name" value="NAD(P)-binding Rossmann-like Domain"/>
    <property type="match status" value="1"/>
</dbReference>
<feature type="domain" description="Alcohol dehydrogenase-like N-terminal" evidence="7">
    <location>
        <begin position="23"/>
        <end position="134"/>
    </location>
</feature>
<feature type="domain" description="Alcohol dehydrogenase-like C-terminal" evidence="6">
    <location>
        <begin position="174"/>
        <end position="300"/>
    </location>
</feature>
<comment type="cofactor">
    <cofactor evidence="1 5">
        <name>Zn(2+)</name>
        <dbReference type="ChEBI" id="CHEBI:29105"/>
    </cofactor>
</comment>
<dbReference type="InterPro" id="IPR002328">
    <property type="entry name" value="ADH_Zn_CS"/>
</dbReference>
<dbReference type="RefSeq" id="WP_182561006.1">
    <property type="nucleotide sequence ID" value="NZ_JACGWT010000005.1"/>
</dbReference>
<sequence>MKALVLAEVARFEVREVDEPVPGPGEVRIAVRQSGICGSELGGFTGSDGLRHPGLVFGHELVGVVDRYGPGAEPAPRLTVGAPVTANPLRSCGRCPVCASGRPNVCPHRQLLGAHLPGSNAEFVVVPADALHPLDGFARPERAVLAEPAACAVRAVAQAGPAPGATALVLGAGPIGLLLIEVLRLRGVGAVWFTEPHAGRGEAARACGAVELDSDPERLAARIGELTGGYGVDVVFDAVGSTVTRQSATRVVRSGGTVCLVGLHTHETPLPVRDLIRREVTLTTSFAYTPDDFAAAVELLRQEELVFPAGLVHARLEQGQHWYELLLAGDPAGKVVLEPPR</sequence>
<dbReference type="Pfam" id="PF08240">
    <property type="entry name" value="ADH_N"/>
    <property type="match status" value="1"/>
</dbReference>
<dbReference type="InterPro" id="IPR036291">
    <property type="entry name" value="NAD(P)-bd_dom_sf"/>
</dbReference>
<keyword evidence="3 5" id="KW-0862">Zinc</keyword>
<dbReference type="SUPFAM" id="SSF50129">
    <property type="entry name" value="GroES-like"/>
    <property type="match status" value="1"/>
</dbReference>
<comment type="caution">
    <text evidence="8">The sequence shown here is derived from an EMBL/GenBank/DDBJ whole genome shotgun (WGS) entry which is preliminary data.</text>
</comment>
<evidence type="ECO:0000313" key="9">
    <source>
        <dbReference type="Proteomes" id="UP000523079"/>
    </source>
</evidence>
<dbReference type="PANTHER" id="PTHR43401">
    <property type="entry name" value="L-THREONINE 3-DEHYDROGENASE"/>
    <property type="match status" value="1"/>
</dbReference>
<evidence type="ECO:0000259" key="6">
    <source>
        <dbReference type="Pfam" id="PF00107"/>
    </source>
</evidence>
<name>A0A7W3IUB5_9ACTN</name>
<dbReference type="PANTHER" id="PTHR43401:SF2">
    <property type="entry name" value="L-THREONINE 3-DEHYDROGENASE"/>
    <property type="match status" value="1"/>
</dbReference>
<dbReference type="GO" id="GO:0008270">
    <property type="term" value="F:zinc ion binding"/>
    <property type="evidence" value="ECO:0007669"/>
    <property type="project" value="InterPro"/>
</dbReference>
<evidence type="ECO:0000313" key="8">
    <source>
        <dbReference type="EMBL" id="MBA8795378.1"/>
    </source>
</evidence>
<dbReference type="InterPro" id="IPR013149">
    <property type="entry name" value="ADH-like_C"/>
</dbReference>
<dbReference type="PROSITE" id="PS00059">
    <property type="entry name" value="ADH_ZINC"/>
    <property type="match status" value="1"/>
</dbReference>
<keyword evidence="9" id="KW-1185">Reference proteome</keyword>
<evidence type="ECO:0000259" key="7">
    <source>
        <dbReference type="Pfam" id="PF08240"/>
    </source>
</evidence>
<evidence type="ECO:0000256" key="1">
    <source>
        <dbReference type="ARBA" id="ARBA00001947"/>
    </source>
</evidence>
<dbReference type="Pfam" id="PF00107">
    <property type="entry name" value="ADH_zinc_N"/>
    <property type="match status" value="1"/>
</dbReference>
<keyword evidence="2 5" id="KW-0479">Metal-binding</keyword>
<dbReference type="EMBL" id="JACGWT010000005">
    <property type="protein sequence ID" value="MBA8795378.1"/>
    <property type="molecule type" value="Genomic_DNA"/>
</dbReference>
<evidence type="ECO:0000256" key="5">
    <source>
        <dbReference type="RuleBase" id="RU361277"/>
    </source>
</evidence>
<protein>
    <submittedName>
        <fullName evidence="8">2-desacetyl-2-hydroxyethyl bacteriochlorophyllide A dehydrogenase</fullName>
    </submittedName>
</protein>
<dbReference type="Gene3D" id="3.90.180.10">
    <property type="entry name" value="Medium-chain alcohol dehydrogenases, catalytic domain"/>
    <property type="match status" value="1"/>
</dbReference>
<keyword evidence="4" id="KW-0560">Oxidoreductase</keyword>
<comment type="similarity">
    <text evidence="5">Belongs to the zinc-containing alcohol dehydrogenase family.</text>
</comment>
<dbReference type="Proteomes" id="UP000523079">
    <property type="component" value="Unassembled WGS sequence"/>
</dbReference>
<dbReference type="InterPro" id="IPR013154">
    <property type="entry name" value="ADH-like_N"/>
</dbReference>
<reference evidence="8 9" key="1">
    <citation type="submission" date="2020-07" db="EMBL/GenBank/DDBJ databases">
        <title>Sequencing the genomes of 1000 actinobacteria strains.</title>
        <authorList>
            <person name="Klenk H.-P."/>
        </authorList>
    </citation>
    <scope>NUCLEOTIDE SEQUENCE [LARGE SCALE GENOMIC DNA]</scope>
    <source>
        <strain evidence="8 9">DSM 100723</strain>
    </source>
</reference>
<gene>
    <name evidence="8" type="ORF">FHX74_003014</name>
</gene>
<accession>A0A7W3IUB5</accession>